<dbReference type="NCBIfam" id="TIGR00010">
    <property type="entry name" value="YchF/TatD family DNA exonuclease"/>
    <property type="match status" value="1"/>
</dbReference>
<evidence type="ECO:0000256" key="1">
    <source>
        <dbReference type="ARBA" id="ARBA00022723"/>
    </source>
</evidence>
<dbReference type="GO" id="GO:0016787">
    <property type="term" value="F:hydrolase activity"/>
    <property type="evidence" value="ECO:0007669"/>
    <property type="project" value="UniProtKB-KW"/>
</dbReference>
<reference evidence="2 3" key="1">
    <citation type="journal article" date="2019" name="Int. J. Syst. Evol. Microbiol.">
        <title>The Global Catalogue of Microorganisms (GCM) 10K type strain sequencing project: providing services to taxonomists for standard genome sequencing and annotation.</title>
        <authorList>
            <consortium name="The Broad Institute Genomics Platform"/>
            <consortium name="The Broad Institute Genome Sequencing Center for Infectious Disease"/>
            <person name="Wu L."/>
            <person name="Ma J."/>
        </authorList>
    </citation>
    <scope>NUCLEOTIDE SEQUENCE [LARGE SCALE GENOMIC DNA]</scope>
    <source>
        <strain evidence="2 3">JCM 15592</strain>
    </source>
</reference>
<dbReference type="InterPro" id="IPR015991">
    <property type="entry name" value="TatD/YcfH-like"/>
</dbReference>
<dbReference type="CDD" id="cd01310">
    <property type="entry name" value="TatD_DNAse"/>
    <property type="match status" value="1"/>
</dbReference>
<comment type="caution">
    <text evidence="2">The sequence shown here is derived from an EMBL/GenBank/DDBJ whole genome shotgun (WGS) entry which is preliminary data.</text>
</comment>
<sequence>MPHDSARHSLPPIPDRLPISLVDNHTHLDIVRDDGPSLGIEEALAAAAQVGVDRIVQIGCDVDSARASVAMAHRYPGVVAGVALHPNEAPRLAESGGLGAAYTLIEELAHDPRVRVIGETGLDYFRTGEQGRASQHESFRWHIDVAKRVGKPLQIHDRDSHDDILAVLDEVGAPQRVIMHCFSGDVSFARACLERGFYLSFAGPITFKNNHALRDALAVTPLDRVLLETDAPYLTPHPWRGAVNSSYLLATTARTAASVLGVAVAHLCEAVSATCEELYGPW</sequence>
<dbReference type="Gene3D" id="3.20.20.140">
    <property type="entry name" value="Metal-dependent hydrolases"/>
    <property type="match status" value="1"/>
</dbReference>
<dbReference type="PIRSF" id="PIRSF005902">
    <property type="entry name" value="DNase_TatD"/>
    <property type="match status" value="1"/>
</dbReference>
<accession>A0ABN2LT19</accession>
<name>A0ABN2LT19_9MICO</name>
<keyword evidence="2" id="KW-0378">Hydrolase</keyword>
<gene>
    <name evidence="2" type="ORF">GCM10009811_21160</name>
</gene>
<dbReference type="SUPFAM" id="SSF51556">
    <property type="entry name" value="Metallo-dependent hydrolases"/>
    <property type="match status" value="1"/>
</dbReference>
<dbReference type="Pfam" id="PF01026">
    <property type="entry name" value="TatD_DNase"/>
    <property type="match status" value="1"/>
</dbReference>
<dbReference type="InterPro" id="IPR032466">
    <property type="entry name" value="Metal_Hydrolase"/>
</dbReference>
<dbReference type="PANTHER" id="PTHR46124:SF2">
    <property type="entry name" value="D-AMINOACYL-TRNA DEACYLASE"/>
    <property type="match status" value="1"/>
</dbReference>
<keyword evidence="1" id="KW-0479">Metal-binding</keyword>
<proteinExistence type="predicted"/>
<dbReference type="Proteomes" id="UP001499938">
    <property type="component" value="Unassembled WGS sequence"/>
</dbReference>
<dbReference type="EMBL" id="BAAAPO010000033">
    <property type="protein sequence ID" value="GAA1796683.1"/>
    <property type="molecule type" value="Genomic_DNA"/>
</dbReference>
<protein>
    <submittedName>
        <fullName evidence="2">TatD family hydrolase</fullName>
    </submittedName>
</protein>
<dbReference type="RefSeq" id="WP_344084744.1">
    <property type="nucleotide sequence ID" value="NZ_BAAAPO010000033.1"/>
</dbReference>
<evidence type="ECO:0000313" key="3">
    <source>
        <dbReference type="Proteomes" id="UP001499938"/>
    </source>
</evidence>
<dbReference type="InterPro" id="IPR001130">
    <property type="entry name" value="TatD-like"/>
</dbReference>
<dbReference type="PANTHER" id="PTHR46124">
    <property type="entry name" value="D-AMINOACYL-TRNA DEACYLASE"/>
    <property type="match status" value="1"/>
</dbReference>
<keyword evidence="3" id="KW-1185">Reference proteome</keyword>
<evidence type="ECO:0000313" key="2">
    <source>
        <dbReference type="EMBL" id="GAA1796683.1"/>
    </source>
</evidence>
<organism evidence="2 3">
    <name type="scientific">Nostocoides veronense</name>
    <dbReference type="NCBI Taxonomy" id="330836"/>
    <lineage>
        <taxon>Bacteria</taxon>
        <taxon>Bacillati</taxon>
        <taxon>Actinomycetota</taxon>
        <taxon>Actinomycetes</taxon>
        <taxon>Micrococcales</taxon>
        <taxon>Intrasporangiaceae</taxon>
        <taxon>Nostocoides</taxon>
    </lineage>
</organism>